<keyword evidence="8" id="KW-0547">Nucleotide-binding</keyword>
<feature type="active site" description="Glycyl thioester intermediate" evidence="7">
    <location>
        <position position="110"/>
    </location>
</feature>
<dbReference type="PANTHER" id="PTHR24067">
    <property type="entry name" value="UBIQUITIN-CONJUGATING ENZYME E2"/>
    <property type="match status" value="1"/>
</dbReference>
<evidence type="ECO:0000256" key="7">
    <source>
        <dbReference type="PROSITE-ProRule" id="PRU10133"/>
    </source>
</evidence>
<dbReference type="GO" id="GO:0016740">
    <property type="term" value="F:transferase activity"/>
    <property type="evidence" value="ECO:0007669"/>
    <property type="project" value="UniProtKB-KW"/>
</dbReference>
<evidence type="ECO:0000256" key="2">
    <source>
        <dbReference type="ARBA" id="ARBA00022786"/>
    </source>
</evidence>
<organism evidence="10 12">
    <name type="scientific">Hortaea werneckii</name>
    <name type="common">Black yeast</name>
    <name type="synonym">Cladosporium werneckii</name>
    <dbReference type="NCBI Taxonomy" id="91943"/>
    <lineage>
        <taxon>Eukaryota</taxon>
        <taxon>Fungi</taxon>
        <taxon>Dikarya</taxon>
        <taxon>Ascomycota</taxon>
        <taxon>Pezizomycotina</taxon>
        <taxon>Dothideomycetes</taxon>
        <taxon>Dothideomycetidae</taxon>
        <taxon>Mycosphaerellales</taxon>
        <taxon>Teratosphaeriaceae</taxon>
        <taxon>Hortaea</taxon>
    </lineage>
</organism>
<evidence type="ECO:0000313" key="11">
    <source>
        <dbReference type="EMBL" id="RMY86255.1"/>
    </source>
</evidence>
<dbReference type="EMBL" id="QWIQ01000457">
    <property type="protein sequence ID" value="RMY86255.1"/>
    <property type="molecule type" value="Genomic_DNA"/>
</dbReference>
<evidence type="ECO:0000313" key="10">
    <source>
        <dbReference type="EMBL" id="RMY42546.1"/>
    </source>
</evidence>
<evidence type="ECO:0000256" key="8">
    <source>
        <dbReference type="RuleBase" id="RU362109"/>
    </source>
</evidence>
<dbReference type="VEuPathDB" id="FungiDB:BTJ68_08934"/>
<evidence type="ECO:0000256" key="3">
    <source>
        <dbReference type="ARBA" id="ARBA00039884"/>
    </source>
</evidence>
<dbReference type="InterPro" id="IPR000608">
    <property type="entry name" value="UBC"/>
</dbReference>
<dbReference type="Gene3D" id="3.10.110.10">
    <property type="entry name" value="Ubiquitin Conjugating Enzyme"/>
    <property type="match status" value="1"/>
</dbReference>
<evidence type="ECO:0000256" key="5">
    <source>
        <dbReference type="ARBA" id="ARBA00042179"/>
    </source>
</evidence>
<sequence>MAGPGMSGKRLQKELVKSDVRKPLIGKHQQIQGTLPPGISLVSAENLREWTMDLEIFDNPIYPAGEKYRLRFLFSPSYPIEAPEVTFVALQSPERKIPLHPHIYTNGIICLDLLDAQGWSPVHNVESICISIQSMLAGNSKAERPPGDAEFVRSNRSRPRDINFLYHDPSV</sequence>
<dbReference type="InterPro" id="IPR023313">
    <property type="entry name" value="UBQ-conjugating_AS"/>
</dbReference>
<keyword evidence="8" id="KW-0067">ATP-binding</keyword>
<reference evidence="12 13" key="1">
    <citation type="journal article" date="2018" name="BMC Genomics">
        <title>Genomic evidence for intraspecific hybridization in a clonal and extremely halotolerant yeast.</title>
        <authorList>
            <person name="Gostincar C."/>
            <person name="Stajich J.E."/>
            <person name="Zupancic J."/>
            <person name="Zalar P."/>
            <person name="Gunde-Cimerman N."/>
        </authorList>
    </citation>
    <scope>NUCLEOTIDE SEQUENCE [LARGE SCALE GENOMIC DNA]</scope>
    <source>
        <strain evidence="10 12">EXF-10513</strain>
        <strain evidence="11 13">EXF-171</strain>
    </source>
</reference>
<dbReference type="CDD" id="cd23808">
    <property type="entry name" value="UBCc_UBE2W"/>
    <property type="match status" value="1"/>
</dbReference>
<keyword evidence="1" id="KW-0808">Transferase</keyword>
<dbReference type="SUPFAM" id="SSF54495">
    <property type="entry name" value="UBC-like"/>
    <property type="match status" value="1"/>
</dbReference>
<evidence type="ECO:0000256" key="6">
    <source>
        <dbReference type="ARBA" id="ARBA00042190"/>
    </source>
</evidence>
<gene>
    <name evidence="11" type="ORF">D0862_10963</name>
    <name evidence="10" type="ORF">D0864_16074</name>
</gene>
<protein>
    <recommendedName>
        <fullName evidence="3">Ubiquitin-conjugating enzyme E2 2</fullName>
    </recommendedName>
    <alternativeName>
        <fullName evidence="5">E2 ubiquitin-conjugating enzyme 2</fullName>
    </alternativeName>
    <alternativeName>
        <fullName evidence="6">Ubiquitin carrier protein UBC2</fullName>
    </alternativeName>
    <alternativeName>
        <fullName evidence="4">Ubiquitin-protein ligase UBC2</fullName>
    </alternativeName>
</protein>
<comment type="similarity">
    <text evidence="8">Belongs to the ubiquitin-conjugating enzyme family.</text>
</comment>
<evidence type="ECO:0000256" key="1">
    <source>
        <dbReference type="ARBA" id="ARBA00022679"/>
    </source>
</evidence>
<dbReference type="AlphaFoldDB" id="A0A3M7BSD9"/>
<dbReference type="Proteomes" id="UP000281468">
    <property type="component" value="Unassembled WGS sequence"/>
</dbReference>
<dbReference type="GO" id="GO:0005524">
    <property type="term" value="F:ATP binding"/>
    <property type="evidence" value="ECO:0007669"/>
    <property type="project" value="UniProtKB-UniRule"/>
</dbReference>
<dbReference type="EMBL" id="QWIO01003773">
    <property type="protein sequence ID" value="RMY42546.1"/>
    <property type="molecule type" value="Genomic_DNA"/>
</dbReference>
<evidence type="ECO:0000313" key="13">
    <source>
        <dbReference type="Proteomes" id="UP000281468"/>
    </source>
</evidence>
<dbReference type="SMART" id="SM00212">
    <property type="entry name" value="UBCc"/>
    <property type="match status" value="1"/>
</dbReference>
<evidence type="ECO:0000256" key="4">
    <source>
        <dbReference type="ARBA" id="ARBA00041569"/>
    </source>
</evidence>
<dbReference type="PROSITE" id="PS00183">
    <property type="entry name" value="UBC_1"/>
    <property type="match status" value="1"/>
</dbReference>
<dbReference type="PROSITE" id="PS50127">
    <property type="entry name" value="UBC_2"/>
    <property type="match status" value="1"/>
</dbReference>
<evidence type="ECO:0000259" key="9">
    <source>
        <dbReference type="PROSITE" id="PS50127"/>
    </source>
</evidence>
<name>A0A3M7BSD9_HORWE</name>
<dbReference type="Pfam" id="PF00179">
    <property type="entry name" value="UQ_con"/>
    <property type="match status" value="1"/>
</dbReference>
<comment type="caution">
    <text evidence="10">The sequence shown here is derived from an EMBL/GenBank/DDBJ whole genome shotgun (WGS) entry which is preliminary data.</text>
</comment>
<proteinExistence type="inferred from homology"/>
<dbReference type="InterPro" id="IPR016135">
    <property type="entry name" value="UBQ-conjugating_enzyme/RWD"/>
</dbReference>
<dbReference type="InterPro" id="IPR050113">
    <property type="entry name" value="Ub_conjugating_enzyme"/>
</dbReference>
<keyword evidence="2 8" id="KW-0833">Ubl conjugation pathway</keyword>
<evidence type="ECO:0000313" key="12">
    <source>
        <dbReference type="Proteomes" id="UP000269539"/>
    </source>
</evidence>
<dbReference type="Proteomes" id="UP000269539">
    <property type="component" value="Unassembled WGS sequence"/>
</dbReference>
<feature type="domain" description="UBC core" evidence="9">
    <location>
        <begin position="6"/>
        <end position="171"/>
    </location>
</feature>
<accession>A0A3M7BSD9</accession>